<keyword evidence="3" id="KW-1185">Reference proteome</keyword>
<dbReference type="EMBL" id="QVQT01000006">
    <property type="protein sequence ID" value="RFU15267.1"/>
    <property type="molecule type" value="Genomic_DNA"/>
</dbReference>
<sequence length="127" mass="12709">MTLTYSGPSTVTAGVAPVTFSGTLSESYSSYASPPTGTVSLLQNGSVIATTPLSGTPPCSFQFTVNSSAKPLQAGAGSFTLSYAGEAAWLPSTSNAVSITVDPVLAIALSSNLVPGSTTVLSEPLFQ</sequence>
<accession>A0A372IK26</accession>
<evidence type="ECO:0000313" key="3">
    <source>
        <dbReference type="Proteomes" id="UP000264702"/>
    </source>
</evidence>
<comment type="caution">
    <text evidence="2">The sequence shown here is derived from an EMBL/GenBank/DDBJ whole genome shotgun (WGS) entry which is preliminary data.</text>
</comment>
<dbReference type="Pfam" id="PF16640">
    <property type="entry name" value="Big_3_5"/>
    <property type="match status" value="1"/>
</dbReference>
<dbReference type="Gene3D" id="2.60.40.10">
    <property type="entry name" value="Immunoglobulins"/>
    <property type="match status" value="1"/>
</dbReference>
<evidence type="ECO:0000313" key="2">
    <source>
        <dbReference type="EMBL" id="RFU15267.1"/>
    </source>
</evidence>
<proteinExistence type="predicted"/>
<feature type="domain" description="Bacterial Ig-like" evidence="1">
    <location>
        <begin position="6"/>
        <end position="101"/>
    </location>
</feature>
<dbReference type="RefSeq" id="WP_117302070.1">
    <property type="nucleotide sequence ID" value="NZ_QVQT02000006.1"/>
</dbReference>
<protein>
    <submittedName>
        <fullName evidence="2">Ig-like domain repeat protein</fullName>
    </submittedName>
</protein>
<dbReference type="Proteomes" id="UP000264702">
    <property type="component" value="Unassembled WGS sequence"/>
</dbReference>
<dbReference type="InterPro" id="IPR013783">
    <property type="entry name" value="Ig-like_fold"/>
</dbReference>
<evidence type="ECO:0000259" key="1">
    <source>
        <dbReference type="Pfam" id="PF16640"/>
    </source>
</evidence>
<name>A0A372IK26_9BACT</name>
<gene>
    <name evidence="2" type="ORF">D0Y96_16380</name>
</gene>
<organism evidence="2 3">
    <name type="scientific">Paracidobacterium acidisoli</name>
    <dbReference type="NCBI Taxonomy" id="2303751"/>
    <lineage>
        <taxon>Bacteria</taxon>
        <taxon>Pseudomonadati</taxon>
        <taxon>Acidobacteriota</taxon>
        <taxon>Terriglobia</taxon>
        <taxon>Terriglobales</taxon>
        <taxon>Acidobacteriaceae</taxon>
        <taxon>Paracidobacterium</taxon>
    </lineage>
</organism>
<reference evidence="2 3" key="1">
    <citation type="submission" date="2018-08" db="EMBL/GenBank/DDBJ databases">
        <title>Acidipila sp. 4G-K13, an acidobacterium isolated from forest soil.</title>
        <authorList>
            <person name="Gao Z.-H."/>
            <person name="Qiu L.-H."/>
        </authorList>
    </citation>
    <scope>NUCLEOTIDE SEQUENCE [LARGE SCALE GENOMIC DNA]</scope>
    <source>
        <strain evidence="2 3">4G-K13</strain>
    </source>
</reference>
<dbReference type="AlphaFoldDB" id="A0A372IK26"/>
<dbReference type="InterPro" id="IPR032109">
    <property type="entry name" value="Big_3_5"/>
</dbReference>